<evidence type="ECO:0000313" key="6">
    <source>
        <dbReference type="EMBL" id="OAX40284.1"/>
    </source>
</evidence>
<evidence type="ECO:0000313" key="7">
    <source>
        <dbReference type="Proteomes" id="UP000092154"/>
    </source>
</evidence>
<keyword evidence="2" id="KW-0378">Hydrolase</keyword>
<keyword evidence="3" id="KW-0464">Manganese</keyword>
<dbReference type="PANTHER" id="PTHR43782">
    <property type="entry name" value="ARGINASE"/>
    <property type="match status" value="1"/>
</dbReference>
<dbReference type="Pfam" id="PF00491">
    <property type="entry name" value="Arginase"/>
    <property type="match status" value="1"/>
</dbReference>
<dbReference type="AlphaFoldDB" id="A0A1B7N601"/>
<dbReference type="PROSITE" id="PS51409">
    <property type="entry name" value="ARGINASE_2"/>
    <property type="match status" value="1"/>
</dbReference>
<dbReference type="InterPro" id="IPR006035">
    <property type="entry name" value="Ureohydrolase"/>
</dbReference>
<protein>
    <submittedName>
        <fullName evidence="6">Arginase/deacetylase</fullName>
    </submittedName>
</protein>
<evidence type="ECO:0000256" key="2">
    <source>
        <dbReference type="ARBA" id="ARBA00022801"/>
    </source>
</evidence>
<evidence type="ECO:0000256" key="5">
    <source>
        <dbReference type="SAM" id="MobiDB-lite"/>
    </source>
</evidence>
<organism evidence="6 7">
    <name type="scientific">Rhizopogon vinicolor AM-OR11-026</name>
    <dbReference type="NCBI Taxonomy" id="1314800"/>
    <lineage>
        <taxon>Eukaryota</taxon>
        <taxon>Fungi</taxon>
        <taxon>Dikarya</taxon>
        <taxon>Basidiomycota</taxon>
        <taxon>Agaricomycotina</taxon>
        <taxon>Agaricomycetes</taxon>
        <taxon>Agaricomycetidae</taxon>
        <taxon>Boletales</taxon>
        <taxon>Suillineae</taxon>
        <taxon>Rhizopogonaceae</taxon>
        <taxon>Rhizopogon</taxon>
    </lineage>
</organism>
<comment type="similarity">
    <text evidence="4">Belongs to the arginase family.</text>
</comment>
<name>A0A1B7N601_9AGAM</name>
<accession>A0A1B7N601</accession>
<dbReference type="InterPro" id="IPR023696">
    <property type="entry name" value="Ureohydrolase_dom_sf"/>
</dbReference>
<feature type="compositionally biased region" description="Polar residues" evidence="5">
    <location>
        <begin position="68"/>
        <end position="77"/>
    </location>
</feature>
<dbReference type="Proteomes" id="UP000092154">
    <property type="component" value="Unassembled WGS sequence"/>
</dbReference>
<dbReference type="OrthoDB" id="9992747at2759"/>
<dbReference type="GO" id="GO:0004053">
    <property type="term" value="F:arginase activity"/>
    <property type="evidence" value="ECO:0007669"/>
    <property type="project" value="TreeGrafter"/>
</dbReference>
<sequence>MSTPPQHQVLALPDPRMSAWVTGKLIIGHVPLDSGCQTKLGVDKGPIYVFFDDHQQFEHTPLPPSPTPNEVSLNDSPVSTLDASLAKRKNPPAKAHAEKGQLPVTLCGNHSLAMGTVPGTLRVAIESTDNGNIYRMSLSFSYCPQTRTRFSLSTIGPPEHLIYIGLRDVEKGDVHEVDRYGIGMVVEMAPDHVNPQRDRPIYLSFDVDALDSSVPPSTGTPVRGGLNFRDGHYVCEAIHETGLFVALDLMVISEVNPAPADAETVRPNCYSTIFIGALCFGRDPSLSHTEWRRGPSVNSWWRCLMCCMGLELPGSRR</sequence>
<dbReference type="SUPFAM" id="SSF52768">
    <property type="entry name" value="Arginase/deacetylase"/>
    <property type="match status" value="1"/>
</dbReference>
<evidence type="ECO:0000256" key="4">
    <source>
        <dbReference type="PROSITE-ProRule" id="PRU00742"/>
    </source>
</evidence>
<dbReference type="GO" id="GO:0005829">
    <property type="term" value="C:cytosol"/>
    <property type="evidence" value="ECO:0007669"/>
    <property type="project" value="TreeGrafter"/>
</dbReference>
<dbReference type="PANTHER" id="PTHR43782:SF3">
    <property type="entry name" value="ARGINASE"/>
    <property type="match status" value="1"/>
</dbReference>
<proteinExistence type="inferred from homology"/>
<dbReference type="GO" id="GO:0005634">
    <property type="term" value="C:nucleus"/>
    <property type="evidence" value="ECO:0007669"/>
    <property type="project" value="TreeGrafter"/>
</dbReference>
<evidence type="ECO:0000256" key="1">
    <source>
        <dbReference type="ARBA" id="ARBA00022723"/>
    </source>
</evidence>
<dbReference type="InParanoid" id="A0A1B7N601"/>
<gene>
    <name evidence="6" type="ORF">K503DRAFT_781539</name>
</gene>
<feature type="region of interest" description="Disordered" evidence="5">
    <location>
        <begin position="58"/>
        <end position="77"/>
    </location>
</feature>
<evidence type="ECO:0000256" key="3">
    <source>
        <dbReference type="ARBA" id="ARBA00023211"/>
    </source>
</evidence>
<dbReference type="GO" id="GO:0030145">
    <property type="term" value="F:manganese ion binding"/>
    <property type="evidence" value="ECO:0007669"/>
    <property type="project" value="TreeGrafter"/>
</dbReference>
<dbReference type="STRING" id="1314800.A0A1B7N601"/>
<keyword evidence="7" id="KW-1185">Reference proteome</keyword>
<keyword evidence="1" id="KW-0479">Metal-binding</keyword>
<dbReference type="Gene3D" id="3.40.800.10">
    <property type="entry name" value="Ureohydrolase domain"/>
    <property type="match status" value="1"/>
</dbReference>
<dbReference type="EMBL" id="KV448218">
    <property type="protein sequence ID" value="OAX40284.1"/>
    <property type="molecule type" value="Genomic_DNA"/>
</dbReference>
<reference evidence="6 7" key="1">
    <citation type="submission" date="2016-06" db="EMBL/GenBank/DDBJ databases">
        <title>Comparative genomics of the ectomycorrhizal sister species Rhizopogon vinicolor and Rhizopogon vesiculosus (Basidiomycota: Boletales) reveals a divergence of the mating type B locus.</title>
        <authorList>
            <consortium name="DOE Joint Genome Institute"/>
            <person name="Mujic A.B."/>
            <person name="Kuo A."/>
            <person name="Tritt A."/>
            <person name="Lipzen A."/>
            <person name="Chen C."/>
            <person name="Johnson J."/>
            <person name="Sharma A."/>
            <person name="Barry K."/>
            <person name="Grigoriev I.V."/>
            <person name="Spatafora J.W."/>
        </authorList>
    </citation>
    <scope>NUCLEOTIDE SEQUENCE [LARGE SCALE GENOMIC DNA]</scope>
    <source>
        <strain evidence="6 7">AM-OR11-026</strain>
    </source>
</reference>